<name>A0AAU7W1U9_9MICO</name>
<dbReference type="GO" id="GO:0005886">
    <property type="term" value="C:plasma membrane"/>
    <property type="evidence" value="ECO:0007669"/>
    <property type="project" value="TreeGrafter"/>
</dbReference>
<protein>
    <submittedName>
        <fullName evidence="9">Cytosine permease</fullName>
    </submittedName>
</protein>
<evidence type="ECO:0000256" key="1">
    <source>
        <dbReference type="ARBA" id="ARBA00004141"/>
    </source>
</evidence>
<evidence type="ECO:0000313" key="9">
    <source>
        <dbReference type="EMBL" id="XBX79746.1"/>
    </source>
</evidence>
<keyword evidence="5 8" id="KW-1133">Transmembrane helix</keyword>
<feature type="transmembrane region" description="Helical" evidence="8">
    <location>
        <begin position="73"/>
        <end position="93"/>
    </location>
</feature>
<dbReference type="Gene3D" id="1.10.4160.10">
    <property type="entry name" value="Hydantoin permease"/>
    <property type="match status" value="1"/>
</dbReference>
<feature type="transmembrane region" description="Helical" evidence="8">
    <location>
        <begin position="371"/>
        <end position="392"/>
    </location>
</feature>
<dbReference type="Pfam" id="PF02133">
    <property type="entry name" value="Transp_cyt_pur"/>
    <property type="match status" value="1"/>
</dbReference>
<evidence type="ECO:0000256" key="8">
    <source>
        <dbReference type="SAM" id="Phobius"/>
    </source>
</evidence>
<comment type="similarity">
    <text evidence="2 7">Belongs to the purine-cytosine permease (2.A.39) family.</text>
</comment>
<accession>A0AAU7W1U9</accession>
<dbReference type="PANTHER" id="PTHR31806">
    <property type="entry name" value="PURINE-CYTOSINE PERMEASE FCY2-RELATED"/>
    <property type="match status" value="1"/>
</dbReference>
<feature type="transmembrane region" description="Helical" evidence="8">
    <location>
        <begin position="182"/>
        <end position="203"/>
    </location>
</feature>
<dbReference type="CDD" id="cd11484">
    <property type="entry name" value="SLC-NCS1sbd_CobB-like"/>
    <property type="match status" value="1"/>
</dbReference>
<feature type="transmembrane region" description="Helical" evidence="8">
    <location>
        <begin position="298"/>
        <end position="320"/>
    </location>
</feature>
<feature type="transmembrane region" description="Helical" evidence="8">
    <location>
        <begin position="215"/>
        <end position="233"/>
    </location>
</feature>
<evidence type="ECO:0000256" key="7">
    <source>
        <dbReference type="PIRNR" id="PIRNR002744"/>
    </source>
</evidence>
<dbReference type="InterPro" id="IPR001248">
    <property type="entry name" value="Pur-cyt_permease"/>
</dbReference>
<dbReference type="InterPro" id="IPR026030">
    <property type="entry name" value="Pur-cyt_permease_Fcy2/21/22"/>
</dbReference>
<feature type="transmembrane region" description="Helical" evidence="8">
    <location>
        <begin position="340"/>
        <end position="359"/>
    </location>
</feature>
<keyword evidence="4 8" id="KW-0812">Transmembrane</keyword>
<reference evidence="9" key="1">
    <citation type="submission" date="2024-06" db="EMBL/GenBank/DDBJ databases">
        <title>Draft genome sequence of Microbacterium sp. strain A8/3-1, isolated from Oxytropis tragacanthoides Fisch. ex DC. Root nodules in the Altai region of Russia.</title>
        <authorList>
            <person name="Sazanova A."/>
            <person name="Guro P."/>
            <person name="Kuznetsova I."/>
            <person name="Belimov A."/>
            <person name="Safronova V."/>
        </authorList>
    </citation>
    <scope>NUCLEOTIDE SEQUENCE</scope>
    <source>
        <strain evidence="9">A8/3-1</strain>
    </source>
</reference>
<dbReference type="AlphaFoldDB" id="A0AAU7W1U9"/>
<evidence type="ECO:0000256" key="5">
    <source>
        <dbReference type="ARBA" id="ARBA00022989"/>
    </source>
</evidence>
<evidence type="ECO:0000256" key="6">
    <source>
        <dbReference type="ARBA" id="ARBA00023136"/>
    </source>
</evidence>
<sequence>MNEPQHDLPDPGPVRTEVPVSRATGIEVKSIDWVPLSERTGTPSSLFPLWFMSNANLTTLATGMVGVAMGANFLVSLLAIVLGVCVGTVFTSFHSAQGPQLGLPQMIQSRAQFGYRGVAIVCLVVVASIVGFNIFNQLLAGQVLTATTGVDAGAGWYVLITALALTLAIIGYHWIHRVQKWLTWLFLATFGVFSVVALFALPLPAADFSLGEFDGPAFLVQFAAAAAYALGWAPYVSDYSRYLPPQTSPRKALFYTSSGVIVGAGWLMILGAFVASLFADADPVQAITAAADAIVPGAGAVLLWSALPALITVITINIYAASLELITVADSFRSVRPTRFARIVACSIIGLGGLLGAAFSTGEFLDSFGSFLVVLLYVLVPWTSVNLVDYYFVRRGRYAVAEMFRPQGIYGSWGWRGITAYAIGIAAMIPFVVTTWFTGPIAAAMGGIDIALFVGLAASAVAYVLLARGLDLDAERRLAREEAEAMGVRSVSFGAERG</sequence>
<feature type="transmembrane region" description="Helical" evidence="8">
    <location>
        <begin position="113"/>
        <end position="135"/>
    </location>
</feature>
<evidence type="ECO:0000256" key="2">
    <source>
        <dbReference type="ARBA" id="ARBA00008974"/>
    </source>
</evidence>
<keyword evidence="3 7" id="KW-0813">Transport</keyword>
<keyword evidence="6 7" id="KW-0472">Membrane</keyword>
<feature type="transmembrane region" description="Helical" evidence="8">
    <location>
        <begin position="413"/>
        <end position="437"/>
    </location>
</feature>
<gene>
    <name evidence="9" type="ORF">ABS642_06580</name>
</gene>
<dbReference type="EMBL" id="CP158357">
    <property type="protein sequence ID" value="XBX79746.1"/>
    <property type="molecule type" value="Genomic_DNA"/>
</dbReference>
<feature type="transmembrane region" description="Helical" evidence="8">
    <location>
        <begin position="443"/>
        <end position="466"/>
    </location>
</feature>
<evidence type="ECO:0000256" key="3">
    <source>
        <dbReference type="ARBA" id="ARBA00022448"/>
    </source>
</evidence>
<organism evidence="9">
    <name type="scientific">Microbacterium sp. A8/3-1</name>
    <dbReference type="NCBI Taxonomy" id="3160749"/>
    <lineage>
        <taxon>Bacteria</taxon>
        <taxon>Bacillati</taxon>
        <taxon>Actinomycetota</taxon>
        <taxon>Actinomycetes</taxon>
        <taxon>Micrococcales</taxon>
        <taxon>Microbacteriaceae</taxon>
        <taxon>Microbacterium</taxon>
    </lineage>
</organism>
<feature type="transmembrane region" description="Helical" evidence="8">
    <location>
        <begin position="253"/>
        <end position="278"/>
    </location>
</feature>
<dbReference type="PIRSF" id="PIRSF002744">
    <property type="entry name" value="Pur-cyt_permease"/>
    <property type="match status" value="1"/>
</dbReference>
<dbReference type="GO" id="GO:0022857">
    <property type="term" value="F:transmembrane transporter activity"/>
    <property type="evidence" value="ECO:0007669"/>
    <property type="project" value="InterPro"/>
</dbReference>
<dbReference type="PANTHER" id="PTHR31806:SF1">
    <property type="entry name" value="PURINE-CYTOSINE PERMEASE FCY2-RELATED"/>
    <property type="match status" value="1"/>
</dbReference>
<feature type="transmembrane region" description="Helical" evidence="8">
    <location>
        <begin position="155"/>
        <end position="175"/>
    </location>
</feature>
<evidence type="ECO:0000256" key="4">
    <source>
        <dbReference type="ARBA" id="ARBA00022692"/>
    </source>
</evidence>
<comment type="subcellular location">
    <subcellularLocation>
        <location evidence="1">Membrane</location>
        <topology evidence="1">Multi-pass membrane protein</topology>
    </subcellularLocation>
</comment>
<dbReference type="RefSeq" id="WP_350352694.1">
    <property type="nucleotide sequence ID" value="NZ_CP158357.1"/>
</dbReference>
<proteinExistence type="inferred from homology"/>